<dbReference type="AlphaFoldDB" id="A0A1M5RSZ0"/>
<evidence type="ECO:0000256" key="1">
    <source>
        <dbReference type="SAM" id="SignalP"/>
    </source>
</evidence>
<dbReference type="OrthoDB" id="9182871at2"/>
<proteinExistence type="predicted"/>
<feature type="signal peptide" evidence="1">
    <location>
        <begin position="1"/>
        <end position="23"/>
    </location>
</feature>
<dbReference type="RefSeq" id="WP_079569748.1">
    <property type="nucleotide sequence ID" value="NZ_LT670818.1"/>
</dbReference>
<dbReference type="PANTHER" id="PTHR38436">
    <property type="entry name" value="POLYKETIDE CYCLASE SNOAL-LIKE DOMAIN"/>
    <property type="match status" value="1"/>
</dbReference>
<protein>
    <submittedName>
        <fullName evidence="2">SnoaL-like polyketide cyclase</fullName>
    </submittedName>
</protein>
<dbReference type="EMBL" id="LT670818">
    <property type="protein sequence ID" value="SHH29462.1"/>
    <property type="molecule type" value="Genomic_DNA"/>
</dbReference>
<dbReference type="Gene3D" id="3.10.450.50">
    <property type="match status" value="1"/>
</dbReference>
<evidence type="ECO:0000313" key="2">
    <source>
        <dbReference type="EMBL" id="SHH29462.1"/>
    </source>
</evidence>
<dbReference type="InterPro" id="IPR009959">
    <property type="entry name" value="Cyclase_SnoaL-like"/>
</dbReference>
<organism evidence="2 3">
    <name type="scientific">Bradyrhizobium erythrophlei</name>
    <dbReference type="NCBI Taxonomy" id="1437360"/>
    <lineage>
        <taxon>Bacteria</taxon>
        <taxon>Pseudomonadati</taxon>
        <taxon>Pseudomonadota</taxon>
        <taxon>Alphaproteobacteria</taxon>
        <taxon>Hyphomicrobiales</taxon>
        <taxon>Nitrobacteraceae</taxon>
        <taxon>Bradyrhizobium</taxon>
    </lineage>
</organism>
<dbReference type="Pfam" id="PF07366">
    <property type="entry name" value="SnoaL"/>
    <property type="match status" value="1"/>
</dbReference>
<dbReference type="Proteomes" id="UP000190675">
    <property type="component" value="Chromosome I"/>
</dbReference>
<reference evidence="2 3" key="1">
    <citation type="submission" date="2016-11" db="EMBL/GenBank/DDBJ databases">
        <authorList>
            <person name="Jaros S."/>
            <person name="Januszkiewicz K."/>
            <person name="Wedrychowicz H."/>
        </authorList>
    </citation>
    <scope>NUCLEOTIDE SEQUENCE [LARGE SCALE GENOMIC DNA]</scope>
    <source>
        <strain evidence="2 3">GAS242</strain>
    </source>
</reference>
<keyword evidence="1" id="KW-0732">Signal</keyword>
<gene>
    <name evidence="2" type="ORF">SAMN05444169_6750</name>
</gene>
<feature type="chain" id="PRO_5009913547" evidence="1">
    <location>
        <begin position="24"/>
        <end position="162"/>
    </location>
</feature>
<dbReference type="SUPFAM" id="SSF54427">
    <property type="entry name" value="NTF2-like"/>
    <property type="match status" value="1"/>
</dbReference>
<dbReference type="InterPro" id="IPR032710">
    <property type="entry name" value="NTF2-like_dom_sf"/>
</dbReference>
<name>A0A1M5RSZ0_9BRAD</name>
<dbReference type="PANTHER" id="PTHR38436:SF1">
    <property type="entry name" value="ESTER CYCLASE"/>
    <property type="match status" value="1"/>
</dbReference>
<evidence type="ECO:0000313" key="3">
    <source>
        <dbReference type="Proteomes" id="UP000190675"/>
    </source>
</evidence>
<sequence>MKRISAACVAFAAIGLLASSAHAEISAEAARASVAPFYKALNAEFAKDSPELIRQSTAPQWMSCRGNDICVSRDEVLAGMGQRLKSVPDLKWEIKEILVSGNQVTVRGEATGTPSGEFMGAPYTGKSFKLMSIDIHTLEGGKMVRTYHIEDWLGAVRQLSAK</sequence>
<accession>A0A1M5RSZ0</accession>
<dbReference type="GO" id="GO:0030638">
    <property type="term" value="P:polyketide metabolic process"/>
    <property type="evidence" value="ECO:0007669"/>
    <property type="project" value="InterPro"/>
</dbReference>